<organism evidence="1 2">
    <name type="scientific">Suillus luteus UH-Slu-Lm8-n1</name>
    <dbReference type="NCBI Taxonomy" id="930992"/>
    <lineage>
        <taxon>Eukaryota</taxon>
        <taxon>Fungi</taxon>
        <taxon>Dikarya</taxon>
        <taxon>Basidiomycota</taxon>
        <taxon>Agaricomycotina</taxon>
        <taxon>Agaricomycetes</taxon>
        <taxon>Agaricomycetidae</taxon>
        <taxon>Boletales</taxon>
        <taxon>Suillineae</taxon>
        <taxon>Suillaceae</taxon>
        <taxon>Suillus</taxon>
    </lineage>
</organism>
<proteinExistence type="predicted"/>
<dbReference type="InParanoid" id="A0A0D0A5T1"/>
<sequence>MSSIVKHRDEFWKVPKLHASGKDWPLWKGRLELLLLAHGLSGHLTRLGMPIDPAAGWSPTTPTELAEVQAYEVSIKKWIENDVIVRQQIAVLVPDTLFIQLLSLSSAKDFFDTLKNQFKNWSLAITVKLRHQLGELKLKEGRDARAHIDTLQRTQEELAS</sequence>
<reference evidence="2" key="2">
    <citation type="submission" date="2015-01" db="EMBL/GenBank/DDBJ databases">
        <title>Evolutionary Origins and Diversification of the Mycorrhizal Mutualists.</title>
        <authorList>
            <consortium name="DOE Joint Genome Institute"/>
            <consortium name="Mycorrhizal Genomics Consortium"/>
            <person name="Kohler A."/>
            <person name="Kuo A."/>
            <person name="Nagy L.G."/>
            <person name="Floudas D."/>
            <person name="Copeland A."/>
            <person name="Barry K.W."/>
            <person name="Cichocki N."/>
            <person name="Veneault-Fourrey C."/>
            <person name="LaButti K."/>
            <person name="Lindquist E.A."/>
            <person name="Lipzen A."/>
            <person name="Lundell T."/>
            <person name="Morin E."/>
            <person name="Murat C."/>
            <person name="Riley R."/>
            <person name="Ohm R."/>
            <person name="Sun H."/>
            <person name="Tunlid A."/>
            <person name="Henrissat B."/>
            <person name="Grigoriev I.V."/>
            <person name="Hibbett D.S."/>
            <person name="Martin F."/>
        </authorList>
    </citation>
    <scope>NUCLEOTIDE SEQUENCE [LARGE SCALE GENOMIC DNA]</scope>
    <source>
        <strain evidence="2">UH-Slu-Lm8-n1</strain>
    </source>
</reference>
<keyword evidence="2" id="KW-1185">Reference proteome</keyword>
<dbReference type="Pfam" id="PF14223">
    <property type="entry name" value="Retrotran_gag_2"/>
    <property type="match status" value="1"/>
</dbReference>
<protein>
    <submittedName>
        <fullName evidence="1">Uncharacterized protein</fullName>
    </submittedName>
</protein>
<dbReference type="HOGENOM" id="CLU_078575_3_0_1"/>
<evidence type="ECO:0000313" key="2">
    <source>
        <dbReference type="Proteomes" id="UP000054485"/>
    </source>
</evidence>
<name>A0A0D0A5T1_9AGAM</name>
<dbReference type="EMBL" id="KN835923">
    <property type="protein sequence ID" value="KIK33534.1"/>
    <property type="molecule type" value="Genomic_DNA"/>
</dbReference>
<gene>
    <name evidence="1" type="ORF">CY34DRAFT_99427</name>
</gene>
<accession>A0A0D0A5T1</accession>
<dbReference type="AlphaFoldDB" id="A0A0D0A5T1"/>
<feature type="non-terminal residue" evidence="1">
    <location>
        <position position="160"/>
    </location>
</feature>
<dbReference type="OrthoDB" id="2679075at2759"/>
<dbReference type="Proteomes" id="UP000054485">
    <property type="component" value="Unassembled WGS sequence"/>
</dbReference>
<reference evidence="1 2" key="1">
    <citation type="submission" date="2014-04" db="EMBL/GenBank/DDBJ databases">
        <authorList>
            <consortium name="DOE Joint Genome Institute"/>
            <person name="Kuo A."/>
            <person name="Ruytinx J."/>
            <person name="Rineau F."/>
            <person name="Colpaert J."/>
            <person name="Kohler A."/>
            <person name="Nagy L.G."/>
            <person name="Floudas D."/>
            <person name="Copeland A."/>
            <person name="Barry K.W."/>
            <person name="Cichocki N."/>
            <person name="Veneault-Fourrey C."/>
            <person name="LaButti K."/>
            <person name="Lindquist E.A."/>
            <person name="Lipzen A."/>
            <person name="Lundell T."/>
            <person name="Morin E."/>
            <person name="Murat C."/>
            <person name="Sun H."/>
            <person name="Tunlid A."/>
            <person name="Henrissat B."/>
            <person name="Grigoriev I.V."/>
            <person name="Hibbett D.S."/>
            <person name="Martin F."/>
            <person name="Nordberg H.P."/>
            <person name="Cantor M.N."/>
            <person name="Hua S.X."/>
        </authorList>
    </citation>
    <scope>NUCLEOTIDE SEQUENCE [LARGE SCALE GENOMIC DNA]</scope>
    <source>
        <strain evidence="1 2">UH-Slu-Lm8-n1</strain>
    </source>
</reference>
<evidence type="ECO:0000313" key="1">
    <source>
        <dbReference type="EMBL" id="KIK33534.1"/>
    </source>
</evidence>
<dbReference type="STRING" id="930992.A0A0D0A5T1"/>